<sequence length="239" mass="26921">MSLLEWFYSAGFDVAGYRLSVMELVGVTFGLGSAIGGMLRKVWAWPIGIVGNAILFFVYVGITIGLDDGADKAPLFGQSGRQIFFIVTSLYGWWRWSQVKRVNQHERHAITPRWQTMNQRLLLVAGWVAGVIVGQWVFAQLGAGWPAPRWYYWADAWIFVGSFVATFAMAKGWNEFWLAWIAVDLVGVPLLWHSGYVPTAVLYAVYAVFVVYGFTVWLRASRTERPDRQPEERAAGAAT</sequence>
<dbReference type="GO" id="GO:0034257">
    <property type="term" value="F:nicotinamide riboside transmembrane transporter activity"/>
    <property type="evidence" value="ECO:0007669"/>
    <property type="project" value="InterPro"/>
</dbReference>
<keyword evidence="7 8" id="KW-0472">Membrane</keyword>
<evidence type="ECO:0000256" key="8">
    <source>
        <dbReference type="SAM" id="Phobius"/>
    </source>
</evidence>
<name>A0A560WAQ8_9MICO</name>
<comment type="caution">
    <text evidence="9">The sequence shown here is derived from an EMBL/GenBank/DDBJ whole genome shotgun (WGS) entry which is preliminary data.</text>
</comment>
<reference evidence="9 10" key="1">
    <citation type="submission" date="2019-06" db="EMBL/GenBank/DDBJ databases">
        <title>Sequencing the genomes of 1000 actinobacteria strains.</title>
        <authorList>
            <person name="Klenk H.-P."/>
        </authorList>
    </citation>
    <scope>NUCLEOTIDE SEQUENCE [LARGE SCALE GENOMIC DNA]</scope>
    <source>
        <strain evidence="9 10">DSM 18935</strain>
    </source>
</reference>
<evidence type="ECO:0000256" key="7">
    <source>
        <dbReference type="ARBA" id="ARBA00023136"/>
    </source>
</evidence>
<accession>A0A560WAQ8</accession>
<proteinExistence type="inferred from homology"/>
<gene>
    <name evidence="9" type="ORF">FB557_2135</name>
</gene>
<dbReference type="PANTHER" id="PTHR36122:SF2">
    <property type="entry name" value="NICOTINAMIDE RIBOSIDE TRANSPORTER PNUC"/>
    <property type="match status" value="1"/>
</dbReference>
<evidence type="ECO:0000256" key="1">
    <source>
        <dbReference type="ARBA" id="ARBA00004651"/>
    </source>
</evidence>
<keyword evidence="5 8" id="KW-0812">Transmembrane</keyword>
<feature type="transmembrane region" description="Helical" evidence="8">
    <location>
        <begin position="42"/>
        <end position="62"/>
    </location>
</feature>
<comment type="similarity">
    <text evidence="2">Belongs to the nicotinamide ribonucleoside (NR) uptake permease (TC 4.B.1) family.</text>
</comment>
<dbReference type="GO" id="GO:0005886">
    <property type="term" value="C:plasma membrane"/>
    <property type="evidence" value="ECO:0007669"/>
    <property type="project" value="UniProtKB-SubCell"/>
</dbReference>
<feature type="transmembrane region" description="Helical" evidence="8">
    <location>
        <begin position="200"/>
        <end position="218"/>
    </location>
</feature>
<feature type="transmembrane region" description="Helical" evidence="8">
    <location>
        <begin position="150"/>
        <end position="170"/>
    </location>
</feature>
<keyword evidence="6 8" id="KW-1133">Transmembrane helix</keyword>
<dbReference type="PANTHER" id="PTHR36122">
    <property type="entry name" value="NICOTINAMIDE RIBOSIDE TRANSPORTER PNUC"/>
    <property type="match status" value="1"/>
</dbReference>
<feature type="transmembrane region" description="Helical" evidence="8">
    <location>
        <begin position="120"/>
        <end position="138"/>
    </location>
</feature>
<protein>
    <submittedName>
        <fullName evidence="9">Nicotinamide mononucleotide transporter</fullName>
    </submittedName>
</protein>
<keyword evidence="10" id="KW-1185">Reference proteome</keyword>
<evidence type="ECO:0000256" key="2">
    <source>
        <dbReference type="ARBA" id="ARBA00006669"/>
    </source>
</evidence>
<feature type="transmembrane region" description="Helical" evidence="8">
    <location>
        <begin position="15"/>
        <end position="35"/>
    </location>
</feature>
<evidence type="ECO:0000313" key="9">
    <source>
        <dbReference type="EMBL" id="TWD14711.1"/>
    </source>
</evidence>
<dbReference type="AlphaFoldDB" id="A0A560WAQ8"/>
<evidence type="ECO:0000256" key="5">
    <source>
        <dbReference type="ARBA" id="ARBA00022692"/>
    </source>
</evidence>
<dbReference type="OrthoDB" id="9791248at2"/>
<keyword evidence="4" id="KW-1003">Cell membrane</keyword>
<evidence type="ECO:0000256" key="6">
    <source>
        <dbReference type="ARBA" id="ARBA00022989"/>
    </source>
</evidence>
<keyword evidence="3" id="KW-0813">Transport</keyword>
<dbReference type="EMBL" id="VIUW01000003">
    <property type="protein sequence ID" value="TWD14711.1"/>
    <property type="molecule type" value="Genomic_DNA"/>
</dbReference>
<feature type="transmembrane region" description="Helical" evidence="8">
    <location>
        <begin position="177"/>
        <end position="194"/>
    </location>
</feature>
<comment type="subcellular location">
    <subcellularLocation>
        <location evidence="1">Cell membrane</location>
        <topology evidence="1">Multi-pass membrane protein</topology>
    </subcellularLocation>
</comment>
<dbReference type="RefSeq" id="WP_144857552.1">
    <property type="nucleotide sequence ID" value="NZ_BAAAYT010000002.1"/>
</dbReference>
<evidence type="ECO:0000313" key="10">
    <source>
        <dbReference type="Proteomes" id="UP000315628"/>
    </source>
</evidence>
<feature type="transmembrane region" description="Helical" evidence="8">
    <location>
        <begin position="82"/>
        <end position="99"/>
    </location>
</feature>
<organism evidence="9 10">
    <name type="scientific">Marihabitans asiaticum</name>
    <dbReference type="NCBI Taxonomy" id="415218"/>
    <lineage>
        <taxon>Bacteria</taxon>
        <taxon>Bacillati</taxon>
        <taxon>Actinomycetota</taxon>
        <taxon>Actinomycetes</taxon>
        <taxon>Micrococcales</taxon>
        <taxon>Intrasporangiaceae</taxon>
        <taxon>Marihabitans</taxon>
    </lineage>
</organism>
<dbReference type="Pfam" id="PF04973">
    <property type="entry name" value="NMN_transporter"/>
    <property type="match status" value="1"/>
</dbReference>
<dbReference type="Proteomes" id="UP000315628">
    <property type="component" value="Unassembled WGS sequence"/>
</dbReference>
<evidence type="ECO:0000256" key="4">
    <source>
        <dbReference type="ARBA" id="ARBA00022475"/>
    </source>
</evidence>
<dbReference type="InterPro" id="IPR006419">
    <property type="entry name" value="NMN_transpt_PnuC"/>
</dbReference>
<evidence type="ECO:0000256" key="3">
    <source>
        <dbReference type="ARBA" id="ARBA00022448"/>
    </source>
</evidence>